<dbReference type="Proteomes" id="UP000306628">
    <property type="component" value="Unassembled WGS sequence"/>
</dbReference>
<name>A0A5S4G803_9ACTN</name>
<organism evidence="4 5">
    <name type="scientific">Nonomuraea zeae</name>
    <dbReference type="NCBI Taxonomy" id="1642303"/>
    <lineage>
        <taxon>Bacteria</taxon>
        <taxon>Bacillati</taxon>
        <taxon>Actinomycetota</taxon>
        <taxon>Actinomycetes</taxon>
        <taxon>Streptosporangiales</taxon>
        <taxon>Streptosporangiaceae</taxon>
        <taxon>Nonomuraea</taxon>
    </lineage>
</organism>
<feature type="transmembrane region" description="Helical" evidence="3">
    <location>
        <begin position="396"/>
        <end position="419"/>
    </location>
</feature>
<sequence>MARARRVRAWRGRHDLVRDQHDARLGRRSVPPRAGLGLVAADDADRAHGRLPGRLGRHAVRPRRLPGARDRPSRTYVGPGRGGRRHAGVPGREPAQPLPAAAGLPAAARRRALPAAARRRLLRLPGAGGRAVTVLGVDVGGTYTKWAALDGDTVTASGTVPTPPGPDETVKLAASLAPHAEAIGIGLPGHVDRDTGTALFVPNPPGDWDGYPVAARLRELAGVPVSVVNDARAFARAELELGAARGLADVLFAVLGTGVGGAVALRGAVLAGPRDNLGELGHLTVSPGGSACCCGNRGCLETFAAGPGIVRAFSPGTVAAGTVAAGTVAEVAEAARAGDGRAVEAFERAGWALGVALGDAAALLGVGSVVVGGGVSGALDLMRSALHAELARRRPLIGDLAVLPAALGPLAGAIGAALFGRRSG</sequence>
<keyword evidence="3" id="KW-0812">Transmembrane</keyword>
<dbReference type="OrthoDB" id="8772678at2"/>
<evidence type="ECO:0000256" key="3">
    <source>
        <dbReference type="SAM" id="Phobius"/>
    </source>
</evidence>
<evidence type="ECO:0000256" key="1">
    <source>
        <dbReference type="ARBA" id="ARBA00006479"/>
    </source>
</evidence>
<comment type="similarity">
    <text evidence="1">Belongs to the ROK (NagC/XylR) family.</text>
</comment>
<dbReference type="InterPro" id="IPR000600">
    <property type="entry name" value="ROK"/>
</dbReference>
<feature type="region of interest" description="Disordered" evidence="2">
    <location>
        <begin position="64"/>
        <end position="101"/>
    </location>
</feature>
<gene>
    <name evidence="4" type="ORF">ETD85_33390</name>
</gene>
<dbReference type="AlphaFoldDB" id="A0A5S4G803"/>
<keyword evidence="3" id="KW-0472">Membrane</keyword>
<evidence type="ECO:0000313" key="5">
    <source>
        <dbReference type="Proteomes" id="UP000306628"/>
    </source>
</evidence>
<keyword evidence="5" id="KW-1185">Reference proteome</keyword>
<proteinExistence type="inferred from homology"/>
<accession>A0A5S4G803</accession>
<comment type="caution">
    <text evidence="4">The sequence shown here is derived from an EMBL/GenBank/DDBJ whole genome shotgun (WGS) entry which is preliminary data.</text>
</comment>
<evidence type="ECO:0000313" key="4">
    <source>
        <dbReference type="EMBL" id="TMR29148.1"/>
    </source>
</evidence>
<dbReference type="PROSITE" id="PS01125">
    <property type="entry name" value="ROK"/>
    <property type="match status" value="1"/>
</dbReference>
<dbReference type="EMBL" id="VCKX01000126">
    <property type="protein sequence ID" value="TMR29148.1"/>
    <property type="molecule type" value="Genomic_DNA"/>
</dbReference>
<feature type="transmembrane region" description="Helical" evidence="3">
    <location>
        <begin position="351"/>
        <end position="376"/>
    </location>
</feature>
<dbReference type="PANTHER" id="PTHR18964:SF149">
    <property type="entry name" value="BIFUNCTIONAL UDP-N-ACETYLGLUCOSAMINE 2-EPIMERASE_N-ACETYLMANNOSAMINE KINASE"/>
    <property type="match status" value="1"/>
</dbReference>
<evidence type="ECO:0000256" key="2">
    <source>
        <dbReference type="SAM" id="MobiDB-lite"/>
    </source>
</evidence>
<dbReference type="Gene3D" id="3.30.420.40">
    <property type="match status" value="2"/>
</dbReference>
<dbReference type="InterPro" id="IPR043129">
    <property type="entry name" value="ATPase_NBD"/>
</dbReference>
<dbReference type="PANTHER" id="PTHR18964">
    <property type="entry name" value="ROK (REPRESSOR, ORF, KINASE) FAMILY"/>
    <property type="match status" value="1"/>
</dbReference>
<reference evidence="4 5" key="1">
    <citation type="submission" date="2019-05" db="EMBL/GenBank/DDBJ databases">
        <title>Draft genome sequence of Nonomuraea zeae DSM 100528.</title>
        <authorList>
            <person name="Saricaoglu S."/>
            <person name="Isik K."/>
        </authorList>
    </citation>
    <scope>NUCLEOTIDE SEQUENCE [LARGE SCALE GENOMIC DNA]</scope>
    <source>
        <strain evidence="4 5">DSM 100528</strain>
    </source>
</reference>
<dbReference type="InterPro" id="IPR049874">
    <property type="entry name" value="ROK_cs"/>
</dbReference>
<keyword evidence="3" id="KW-1133">Transmembrane helix</keyword>
<dbReference type="Pfam" id="PF00480">
    <property type="entry name" value="ROK"/>
    <property type="match status" value="1"/>
</dbReference>
<dbReference type="SUPFAM" id="SSF53067">
    <property type="entry name" value="Actin-like ATPase domain"/>
    <property type="match status" value="1"/>
</dbReference>
<protein>
    <submittedName>
        <fullName evidence="4">ROK family protein</fullName>
    </submittedName>
</protein>